<keyword evidence="4" id="KW-0720">Serine protease</keyword>
<evidence type="ECO:0000313" key="7">
    <source>
        <dbReference type="EMBL" id="KAK9833062.1"/>
    </source>
</evidence>
<keyword evidence="2" id="KW-0645">Protease</keyword>
<organism evidence="7 8">
    <name type="scientific">Apatococcus lobatus</name>
    <dbReference type="NCBI Taxonomy" id="904363"/>
    <lineage>
        <taxon>Eukaryota</taxon>
        <taxon>Viridiplantae</taxon>
        <taxon>Chlorophyta</taxon>
        <taxon>core chlorophytes</taxon>
        <taxon>Trebouxiophyceae</taxon>
        <taxon>Chlorellales</taxon>
        <taxon>Chlorellaceae</taxon>
        <taxon>Apatococcus</taxon>
    </lineage>
</organism>
<dbReference type="GO" id="GO:0008236">
    <property type="term" value="F:serine-type peptidase activity"/>
    <property type="evidence" value="ECO:0007669"/>
    <property type="project" value="UniProtKB-KW"/>
</dbReference>
<dbReference type="AlphaFoldDB" id="A0AAW1RH45"/>
<evidence type="ECO:0000313" key="8">
    <source>
        <dbReference type="Proteomes" id="UP001438707"/>
    </source>
</evidence>
<dbReference type="PANTHER" id="PTHR33209:SF1">
    <property type="entry name" value="PEPTIDASE S49 DOMAIN-CONTAINING PROTEIN"/>
    <property type="match status" value="1"/>
</dbReference>
<protein>
    <recommendedName>
        <fullName evidence="6">Peptidase S49 domain-containing protein</fullName>
    </recommendedName>
</protein>
<name>A0AAW1RH45_9CHLO</name>
<evidence type="ECO:0000256" key="2">
    <source>
        <dbReference type="ARBA" id="ARBA00022670"/>
    </source>
</evidence>
<comment type="caution">
    <text evidence="7">The sequence shown here is derived from an EMBL/GenBank/DDBJ whole genome shotgun (WGS) entry which is preliminary data.</text>
</comment>
<feature type="region of interest" description="Disordered" evidence="5">
    <location>
        <begin position="24"/>
        <end position="43"/>
    </location>
</feature>
<dbReference type="SUPFAM" id="SSF52096">
    <property type="entry name" value="ClpP/crotonase"/>
    <property type="match status" value="2"/>
</dbReference>
<evidence type="ECO:0000256" key="4">
    <source>
        <dbReference type="ARBA" id="ARBA00022825"/>
    </source>
</evidence>
<dbReference type="EMBL" id="JALJOS010000011">
    <property type="protein sequence ID" value="KAK9833062.1"/>
    <property type="molecule type" value="Genomic_DNA"/>
</dbReference>
<evidence type="ECO:0000259" key="6">
    <source>
        <dbReference type="Pfam" id="PF01343"/>
    </source>
</evidence>
<keyword evidence="8" id="KW-1185">Reference proteome</keyword>
<dbReference type="CDD" id="cd07018">
    <property type="entry name" value="S49_SppA_67K_type"/>
    <property type="match status" value="1"/>
</dbReference>
<evidence type="ECO:0000256" key="5">
    <source>
        <dbReference type="SAM" id="MobiDB-lite"/>
    </source>
</evidence>
<dbReference type="InterPro" id="IPR047217">
    <property type="entry name" value="S49_SppA_67K_type_N"/>
</dbReference>
<dbReference type="InterPro" id="IPR004635">
    <property type="entry name" value="Pept_S49_SppA"/>
</dbReference>
<keyword evidence="3" id="KW-0378">Hydrolase</keyword>
<dbReference type="InterPro" id="IPR047272">
    <property type="entry name" value="S49_SppA_C"/>
</dbReference>
<gene>
    <name evidence="7" type="ORF">WJX74_006178</name>
</gene>
<evidence type="ECO:0000256" key="1">
    <source>
        <dbReference type="ARBA" id="ARBA00008683"/>
    </source>
</evidence>
<feature type="domain" description="Peptidase S49" evidence="6">
    <location>
        <begin position="439"/>
        <end position="588"/>
    </location>
</feature>
<dbReference type="CDD" id="cd07023">
    <property type="entry name" value="S49_Sppa_N_C"/>
    <property type="match status" value="1"/>
</dbReference>
<sequence length="711" mass="76908">MQYSLNGPYGLPVLGHTCGFQKGQSRSPKLLAHRSGGPLRPDSTHKCQVAAKAQTEQQQSNPGEPIESPVVNPIAKHQEGGKNDAEDQLLRGELTFREPTYAQRYWTSFRLFFALPWRRFKSESVLAIEISGGIGDKRTGRFGDAFSLPQICEALIKAAYDPRIKGLYLKIGPVGAGWAKLKEVRDHLRLFQESGKFMIAFSTIAGEKEYYLASACPEIYMPPTGRLQLAGFSLSGTFLRGVLEKLGIEPEVRRIGTFKSAGDQLLRKDMSDSQREQLTAILEDVSLGFKQTIAEARGKSVEEVQALLDEGVYDNERYKEGGWVTDLWYEDQVLQALKERTGGKPDIIRGVPLRKYAWVSPRAFGFERGQKVIAVIRTSGIIVGGDGAPSDSVISASPFIKMLRQAAKTKAIAGVVLRVDSGGGDALASDLMWREIQKLAEKKPVVASMGDVAGSGGYYLAMGANSIVAQPLTITGSIGVVAATFKLQEVYRRAGYAKTVISRGRYAEQGNESRPFSEDESALFDRSTDHAYASFRDRAASSRGMSIEAMQEVAQGRVWTGRAAISRGLVDALGGVATAVELAKERVRLAAGNQEMQLRTVEVSRAKGSPLALLTGGGGALTRLQGLLQLVWMAAIQGSSIQQLLMAAAQSSKDSPQLLEQLQLLQSGQAIALMPEIKVDGCGISSVPSTSESSSRLHGGLSLDADMDSLL</sequence>
<dbReference type="GO" id="GO:0006508">
    <property type="term" value="P:proteolysis"/>
    <property type="evidence" value="ECO:0007669"/>
    <property type="project" value="UniProtKB-KW"/>
</dbReference>
<comment type="similarity">
    <text evidence="1">Belongs to the peptidase S49 family.</text>
</comment>
<reference evidence="7 8" key="1">
    <citation type="journal article" date="2024" name="Nat. Commun.">
        <title>Phylogenomics reveals the evolutionary origins of lichenization in chlorophyte algae.</title>
        <authorList>
            <person name="Puginier C."/>
            <person name="Libourel C."/>
            <person name="Otte J."/>
            <person name="Skaloud P."/>
            <person name="Haon M."/>
            <person name="Grisel S."/>
            <person name="Petersen M."/>
            <person name="Berrin J.G."/>
            <person name="Delaux P.M."/>
            <person name="Dal Grande F."/>
            <person name="Keller J."/>
        </authorList>
    </citation>
    <scope>NUCLEOTIDE SEQUENCE [LARGE SCALE GENOMIC DNA]</scope>
    <source>
        <strain evidence="7 8">SAG 2145</strain>
    </source>
</reference>
<dbReference type="PANTHER" id="PTHR33209">
    <property type="entry name" value="PROTEASE 4"/>
    <property type="match status" value="1"/>
</dbReference>
<evidence type="ECO:0000256" key="3">
    <source>
        <dbReference type="ARBA" id="ARBA00022801"/>
    </source>
</evidence>
<dbReference type="NCBIfam" id="TIGR00706">
    <property type="entry name" value="SppA_dom"/>
    <property type="match status" value="1"/>
</dbReference>
<proteinExistence type="inferred from homology"/>
<accession>A0AAW1RH45</accession>
<dbReference type="Proteomes" id="UP001438707">
    <property type="component" value="Unassembled WGS sequence"/>
</dbReference>
<dbReference type="InterPro" id="IPR002142">
    <property type="entry name" value="Peptidase_S49"/>
</dbReference>
<dbReference type="Pfam" id="PF01343">
    <property type="entry name" value="Peptidase_S49"/>
    <property type="match status" value="2"/>
</dbReference>
<feature type="domain" description="Peptidase S49" evidence="6">
    <location>
        <begin position="196"/>
        <end position="340"/>
    </location>
</feature>
<dbReference type="Gene3D" id="6.20.330.10">
    <property type="match status" value="1"/>
</dbReference>
<dbReference type="Gene3D" id="3.90.226.10">
    <property type="entry name" value="2-enoyl-CoA Hydratase, Chain A, domain 1"/>
    <property type="match status" value="3"/>
</dbReference>
<dbReference type="InterPro" id="IPR029045">
    <property type="entry name" value="ClpP/crotonase-like_dom_sf"/>
</dbReference>